<reference evidence="3 4" key="1">
    <citation type="submission" date="2024-11" db="EMBL/GenBank/DDBJ databases">
        <title>Chromosome-level genome assembly of the freshwater bivalve Anodonta woodiana.</title>
        <authorList>
            <person name="Chen X."/>
        </authorList>
    </citation>
    <scope>NUCLEOTIDE SEQUENCE [LARGE SCALE GENOMIC DNA]</scope>
    <source>
        <strain evidence="3">MN2024</strain>
        <tissue evidence="3">Gills</tissue>
    </source>
</reference>
<dbReference type="EMBL" id="JBJQND010000013">
    <property type="protein sequence ID" value="KAL3858296.1"/>
    <property type="molecule type" value="Genomic_DNA"/>
</dbReference>
<evidence type="ECO:0000313" key="4">
    <source>
        <dbReference type="Proteomes" id="UP001634394"/>
    </source>
</evidence>
<evidence type="ECO:0000313" key="3">
    <source>
        <dbReference type="EMBL" id="KAL3858296.1"/>
    </source>
</evidence>
<gene>
    <name evidence="3" type="ORF">ACJMK2_012891</name>
</gene>
<keyword evidence="4" id="KW-1185">Reference proteome</keyword>
<keyword evidence="2" id="KW-0732">Signal</keyword>
<evidence type="ECO:0000256" key="1">
    <source>
        <dbReference type="SAM" id="MobiDB-lite"/>
    </source>
</evidence>
<feature type="compositionally biased region" description="Polar residues" evidence="1">
    <location>
        <begin position="63"/>
        <end position="79"/>
    </location>
</feature>
<sequence>MDGHLKFPYICLSIFLLVLPLVCSEYEENNGNNDMEELLQNLLKAVKERRPLSDDKNAEGSRGTEQGRTNDDANVQDSNAQKRSDGSVVTEVKNNNEMTQKIIQDCENKYELMLVKNEDKPGGSCYLHKMNDRIYQKDCGGTETEDEQIILTYEIGKEIVNKTLLSSIKGIEGCMGQPVIEMFESSKKSRGLDGYEKRLAERRGCKNCKVYNTDCKMVCADKTGWWWGEKCVREVYQCDYQCKYDCP</sequence>
<accession>A0ABD3VAV2</accession>
<protein>
    <submittedName>
        <fullName evidence="3">Uncharacterized protein</fullName>
    </submittedName>
</protein>
<comment type="caution">
    <text evidence="3">The sequence shown here is derived from an EMBL/GenBank/DDBJ whole genome shotgun (WGS) entry which is preliminary data.</text>
</comment>
<feature type="region of interest" description="Disordered" evidence="1">
    <location>
        <begin position="49"/>
        <end position="90"/>
    </location>
</feature>
<proteinExistence type="predicted"/>
<feature type="chain" id="PRO_5044725106" evidence="2">
    <location>
        <begin position="25"/>
        <end position="247"/>
    </location>
</feature>
<name>A0ABD3VAV2_SINWO</name>
<feature type="signal peptide" evidence="2">
    <location>
        <begin position="1"/>
        <end position="24"/>
    </location>
</feature>
<organism evidence="3 4">
    <name type="scientific">Sinanodonta woodiana</name>
    <name type="common">Chinese pond mussel</name>
    <name type="synonym">Anodonta woodiana</name>
    <dbReference type="NCBI Taxonomy" id="1069815"/>
    <lineage>
        <taxon>Eukaryota</taxon>
        <taxon>Metazoa</taxon>
        <taxon>Spiralia</taxon>
        <taxon>Lophotrochozoa</taxon>
        <taxon>Mollusca</taxon>
        <taxon>Bivalvia</taxon>
        <taxon>Autobranchia</taxon>
        <taxon>Heteroconchia</taxon>
        <taxon>Palaeoheterodonta</taxon>
        <taxon>Unionida</taxon>
        <taxon>Unionoidea</taxon>
        <taxon>Unionidae</taxon>
        <taxon>Unioninae</taxon>
        <taxon>Sinanodonta</taxon>
    </lineage>
</organism>
<dbReference type="AlphaFoldDB" id="A0ABD3VAV2"/>
<feature type="compositionally biased region" description="Basic and acidic residues" evidence="1">
    <location>
        <begin position="49"/>
        <end position="59"/>
    </location>
</feature>
<dbReference type="Proteomes" id="UP001634394">
    <property type="component" value="Unassembled WGS sequence"/>
</dbReference>
<evidence type="ECO:0000256" key="2">
    <source>
        <dbReference type="SAM" id="SignalP"/>
    </source>
</evidence>
<dbReference type="EMBL" id="JBJQND010000013">
    <property type="protein sequence ID" value="KAL3858297.1"/>
    <property type="molecule type" value="Genomic_DNA"/>
</dbReference>